<evidence type="ECO:0000313" key="2">
    <source>
        <dbReference type="EMBL" id="SHH13457.1"/>
    </source>
</evidence>
<protein>
    <submittedName>
        <fullName evidence="2">Uncharacterized protein</fullName>
    </submittedName>
</protein>
<dbReference type="Proteomes" id="UP000189796">
    <property type="component" value="Chromosome I"/>
</dbReference>
<sequence>MSGRQKHKKLTGQFAPRPIDLLRSPAYRVLSLSGHRVLARIEIEFADHGGTDNGRLPVTYVDFEDFGIDRHAIGPAINECEALGLIEVTERGRSGNAEFRTPSLYRLTYRYTDKAGPSDEWRRYDTIEQAKAVATVARQSSVERSRRKRGHRMPPPLREAS</sequence>
<evidence type="ECO:0000256" key="1">
    <source>
        <dbReference type="SAM" id="MobiDB-lite"/>
    </source>
</evidence>
<proteinExistence type="predicted"/>
<dbReference type="OrthoDB" id="8243229at2"/>
<reference evidence="2 3" key="1">
    <citation type="submission" date="2016-11" db="EMBL/GenBank/DDBJ databases">
        <authorList>
            <person name="Jaros S."/>
            <person name="Januszkiewicz K."/>
            <person name="Wedrychowicz H."/>
        </authorList>
    </citation>
    <scope>NUCLEOTIDE SEQUENCE [LARGE SCALE GENOMIC DNA]</scope>
    <source>
        <strain evidence="2 3">GAS138</strain>
    </source>
</reference>
<feature type="region of interest" description="Disordered" evidence="1">
    <location>
        <begin position="135"/>
        <end position="161"/>
    </location>
</feature>
<dbReference type="EMBL" id="LT670817">
    <property type="protein sequence ID" value="SHH13457.1"/>
    <property type="molecule type" value="Genomic_DNA"/>
</dbReference>
<accession>A0A1M5QH65</accession>
<evidence type="ECO:0000313" key="3">
    <source>
        <dbReference type="Proteomes" id="UP000189796"/>
    </source>
</evidence>
<dbReference type="AlphaFoldDB" id="A0A1M5QH65"/>
<dbReference type="RefSeq" id="WP_154072334.1">
    <property type="nucleotide sequence ID" value="NZ_LT670817.1"/>
</dbReference>
<gene>
    <name evidence="2" type="ORF">SAMN05443248_3811</name>
</gene>
<organism evidence="2 3">
    <name type="scientific">Bradyrhizobium erythrophlei</name>
    <dbReference type="NCBI Taxonomy" id="1437360"/>
    <lineage>
        <taxon>Bacteria</taxon>
        <taxon>Pseudomonadati</taxon>
        <taxon>Pseudomonadota</taxon>
        <taxon>Alphaproteobacteria</taxon>
        <taxon>Hyphomicrobiales</taxon>
        <taxon>Nitrobacteraceae</taxon>
        <taxon>Bradyrhizobium</taxon>
    </lineage>
</organism>
<name>A0A1M5QH65_9BRAD</name>